<comment type="caution">
    <text evidence="1">The sequence shown here is derived from an EMBL/GenBank/DDBJ whole genome shotgun (WGS) entry which is preliminary data.</text>
</comment>
<accession>A0A6H3NM91</accession>
<gene>
    <name evidence="1" type="ORF">EHR08_15365</name>
</gene>
<evidence type="ECO:0000313" key="1">
    <source>
        <dbReference type="EMBL" id="TGN12728.1"/>
    </source>
</evidence>
<name>A0A6H3NM91_9LEPT</name>
<proteinExistence type="predicted"/>
<dbReference type="RefSeq" id="WP_135744107.1">
    <property type="nucleotide sequence ID" value="NZ_JAIZBL010000002.1"/>
</dbReference>
<organism evidence="1 2">
    <name type="scientific">Leptospira bandrabouensis</name>
    <dbReference type="NCBI Taxonomy" id="2484903"/>
    <lineage>
        <taxon>Bacteria</taxon>
        <taxon>Pseudomonadati</taxon>
        <taxon>Spirochaetota</taxon>
        <taxon>Spirochaetia</taxon>
        <taxon>Leptospirales</taxon>
        <taxon>Leptospiraceae</taxon>
        <taxon>Leptospira</taxon>
    </lineage>
</organism>
<protein>
    <submittedName>
        <fullName evidence="1">Uncharacterized protein</fullName>
    </submittedName>
</protein>
<sequence>MIKYYVCKVNFLLTVFIFYFHCNGIGGPSVIPYENFKNQAESFFYIKVSECGRAYSVNSPDTQSSRSDDGFLLGLLSGAAGKASEILSYAGPIYVTKKDANFCYKAILAVPCGQNISEFLAAYSATYIVHCSPEKACMTSHQNGMQGNFCNR</sequence>
<evidence type="ECO:0000313" key="2">
    <source>
        <dbReference type="Proteomes" id="UP000297649"/>
    </source>
</evidence>
<dbReference type="EMBL" id="RQHU01000019">
    <property type="protein sequence ID" value="TGN12728.1"/>
    <property type="molecule type" value="Genomic_DNA"/>
</dbReference>
<reference evidence="1" key="1">
    <citation type="journal article" date="2019" name="PLoS Negl. Trop. Dis.">
        <title>Revisiting the worldwide diversity of Leptospira species in the environment.</title>
        <authorList>
            <person name="Vincent A.T."/>
            <person name="Schiettekatte O."/>
            <person name="Bourhy P."/>
            <person name="Veyrier F.J."/>
            <person name="Picardeau M."/>
        </authorList>
    </citation>
    <scope>NUCLEOTIDE SEQUENCE [LARGE SCALE GENOMIC DNA]</scope>
    <source>
        <strain evidence="1">201601109</strain>
    </source>
</reference>
<dbReference type="Proteomes" id="UP000297649">
    <property type="component" value="Unassembled WGS sequence"/>
</dbReference>
<keyword evidence="2" id="KW-1185">Reference proteome</keyword>
<dbReference type="AlphaFoldDB" id="A0A6H3NM91"/>
<dbReference type="OrthoDB" id="340843at2"/>